<protein>
    <recommendedName>
        <fullName evidence="4">DUF389 domain-containing protein</fullName>
    </recommendedName>
</protein>
<dbReference type="PANTHER" id="PTHR20992">
    <property type="entry name" value="AT15442P-RELATED"/>
    <property type="match status" value="1"/>
</dbReference>
<gene>
    <name evidence="3" type="primary">Dsim\GD22247</name>
    <name evidence="3" type="ORF">Dsimw501_GD22247</name>
</gene>
<feature type="transmembrane region" description="Helical" evidence="2">
    <location>
        <begin position="212"/>
        <end position="233"/>
    </location>
</feature>
<dbReference type="AlphaFoldDB" id="A0A0J9R0A3"/>
<evidence type="ECO:0000256" key="2">
    <source>
        <dbReference type="SAM" id="Phobius"/>
    </source>
</evidence>
<keyword evidence="2" id="KW-1133">Transmembrane helix</keyword>
<proteinExistence type="predicted"/>
<feature type="transmembrane region" description="Helical" evidence="2">
    <location>
        <begin position="239"/>
        <end position="262"/>
    </location>
</feature>
<feature type="region of interest" description="Disordered" evidence="1">
    <location>
        <begin position="653"/>
        <end position="726"/>
    </location>
</feature>
<dbReference type="KEGG" id="dsi:Dsimw501_GD22247"/>
<reference evidence="3" key="2">
    <citation type="submission" date="2014-06" db="EMBL/GenBank/DDBJ databases">
        <authorList>
            <person name="Hu T."/>
            <person name="Eisen M.B."/>
            <person name="Thornton K.R."/>
            <person name="Andolfatto P."/>
        </authorList>
    </citation>
    <scope>NUCLEOTIDE SEQUENCE</scope>
    <source>
        <strain evidence="3">W501</strain>
    </source>
</reference>
<feature type="transmembrane region" description="Helical" evidence="2">
    <location>
        <begin position="453"/>
        <end position="477"/>
    </location>
</feature>
<keyword evidence="2" id="KW-0472">Membrane</keyword>
<dbReference type="InterPro" id="IPR005240">
    <property type="entry name" value="DUF389"/>
</dbReference>
<dbReference type="PANTHER" id="PTHR20992:SF9">
    <property type="entry name" value="AT15442P-RELATED"/>
    <property type="match status" value="1"/>
</dbReference>
<dbReference type="Pfam" id="PF04087">
    <property type="entry name" value="DUF389"/>
    <property type="match status" value="2"/>
</dbReference>
<accession>A0A0J9R0A3</accession>
<dbReference type="EMBL" id="CM002910">
    <property type="protein sequence ID" value="KMY89571.1"/>
    <property type="molecule type" value="Genomic_DNA"/>
</dbReference>
<reference evidence="3" key="3">
    <citation type="submission" date="2015-04" db="EMBL/GenBank/DDBJ databases">
        <authorList>
            <consortium name="FlyBase"/>
        </authorList>
    </citation>
    <scope>NUCLEOTIDE SEQUENCE</scope>
    <source>
        <strain evidence="3">W501</strain>
    </source>
</reference>
<dbReference type="OrthoDB" id="543859at2759"/>
<reference evidence="3" key="1">
    <citation type="journal article" date="2013" name="Genome Res.">
        <title>A second-generation assembly of the Drosophila simulans genome provides new insights into patterns of lineage-specific divergence.</title>
        <authorList>
            <person name="Hu T.T."/>
            <person name="Eisen M.B."/>
            <person name="Thornton K.R."/>
            <person name="Andolfatto P."/>
        </authorList>
    </citation>
    <scope>NUCLEOTIDE SEQUENCE [LARGE SCALE GENOMIC DNA]</scope>
    <source>
        <strain evidence="3">W501</strain>
    </source>
</reference>
<evidence type="ECO:0008006" key="4">
    <source>
        <dbReference type="Google" id="ProtNLM"/>
    </source>
</evidence>
<evidence type="ECO:0000256" key="1">
    <source>
        <dbReference type="SAM" id="MobiDB-lite"/>
    </source>
</evidence>
<sequence length="726" mass="80496">MTGTAAVRLSITIPTKEEEERLKKAYVQVVNGEVATPMGTASRASTIESLSTIRIGESPELKSHKVLNSLPKIQIQTCHDQLLDIPLDTDQEQVVRQILQKFHIPNAVWLPSLEGNAYHISFSMDFDERYENLYEALQEFGIGDREGSAVSVVSCLAHRSYVQREETEEQEDQPSSTEHINAQKQGIWDRFMNSVRSRLNVAQIVRDVRQDAAITFDFCILLVSAAVLASFGLVENSTIFLASSMLISPLMGPIIAAIFGTVIQDRSLRRLGMLNELIGILTATLVGFLFGLVVCTTDRKYGIGEGLTEEMLSRCRVNVLKDNPAGPRRCYYRSFGTADRTVTARARGPQYRPIDFPPELVPYGSAGAESTSHNDVNMHILPKSSRQLKITRHTECAKGAVRHAACASRGQEVVSGYDRRKFCCGYNSLPQASSRRWYSGATMDECGERITPLVSVIIVLGGNIGSLVGVAISASLLPPAVNSGLLWAVACIYKIFENDDSLYVDVIKSRRYSDNQAKELAVLGGISMCLTLSNVLCVYLMGILVLKVKEIAPVIGRKNRQFWKHDIKLARNGKVETESEILNELIANLATEDKHALGSLNRQFLRHLDESNYQHTWSPLSNRHSFSMPQPPGAGISTIHRLEQLYASRIGINPPAVERRQRHSVVSRPSQRSHEVSVQLSPPQPRPRFASMPSQVGKDEPAREAAMQVASSKRFTVTPARVDEQT</sequence>
<keyword evidence="2" id="KW-0812">Transmembrane</keyword>
<organism evidence="3">
    <name type="scientific">Drosophila simulans</name>
    <name type="common">Fruit fly</name>
    <dbReference type="NCBI Taxonomy" id="7240"/>
    <lineage>
        <taxon>Eukaryota</taxon>
        <taxon>Metazoa</taxon>
        <taxon>Ecdysozoa</taxon>
        <taxon>Arthropoda</taxon>
        <taxon>Hexapoda</taxon>
        <taxon>Insecta</taxon>
        <taxon>Pterygota</taxon>
        <taxon>Neoptera</taxon>
        <taxon>Endopterygota</taxon>
        <taxon>Diptera</taxon>
        <taxon>Brachycera</taxon>
        <taxon>Muscomorpha</taxon>
        <taxon>Ephydroidea</taxon>
        <taxon>Drosophilidae</taxon>
        <taxon>Drosophila</taxon>
        <taxon>Sophophora</taxon>
    </lineage>
</organism>
<dbReference type="Bgee" id="FBgn0193655">
    <property type="expression patterns" value="Expressed in embryo and 3 other cell types or tissues"/>
</dbReference>
<feature type="transmembrane region" description="Helical" evidence="2">
    <location>
        <begin position="520"/>
        <end position="546"/>
    </location>
</feature>
<dbReference type="Proteomes" id="UP000035880">
    <property type="component" value="Chromosome 2L"/>
</dbReference>
<name>A0A0J9R0A3_DROSI</name>
<feature type="transmembrane region" description="Helical" evidence="2">
    <location>
        <begin position="274"/>
        <end position="294"/>
    </location>
</feature>
<evidence type="ECO:0000313" key="3">
    <source>
        <dbReference type="EMBL" id="KMY89571.1"/>
    </source>
</evidence>